<reference evidence="2" key="1">
    <citation type="submission" date="2014-07" db="EMBL/GenBank/DDBJ databases">
        <title>Identification of a novel salt tolerance gene in wild soybean by whole-genome sequencing.</title>
        <authorList>
            <person name="Lam H.-M."/>
            <person name="Qi X."/>
            <person name="Li M.-W."/>
            <person name="Liu X."/>
            <person name="Xie M."/>
            <person name="Ni M."/>
            <person name="Xu X."/>
        </authorList>
    </citation>
    <scope>NUCLEOTIDE SEQUENCE [LARGE SCALE GENOMIC DNA]</scope>
    <source>
        <tissue evidence="2">Root</tissue>
    </source>
</reference>
<dbReference type="AlphaFoldDB" id="A0A0B2RVF0"/>
<organism evidence="2">
    <name type="scientific">Glycine soja</name>
    <name type="common">Wild soybean</name>
    <dbReference type="NCBI Taxonomy" id="3848"/>
    <lineage>
        <taxon>Eukaryota</taxon>
        <taxon>Viridiplantae</taxon>
        <taxon>Streptophyta</taxon>
        <taxon>Embryophyta</taxon>
        <taxon>Tracheophyta</taxon>
        <taxon>Spermatophyta</taxon>
        <taxon>Magnoliopsida</taxon>
        <taxon>eudicotyledons</taxon>
        <taxon>Gunneridae</taxon>
        <taxon>Pentapetalae</taxon>
        <taxon>rosids</taxon>
        <taxon>fabids</taxon>
        <taxon>Fabales</taxon>
        <taxon>Fabaceae</taxon>
        <taxon>Papilionoideae</taxon>
        <taxon>50 kb inversion clade</taxon>
        <taxon>NPAAA clade</taxon>
        <taxon>indigoferoid/millettioid clade</taxon>
        <taxon>Phaseoleae</taxon>
        <taxon>Glycine</taxon>
        <taxon>Glycine subgen. Soja</taxon>
    </lineage>
</organism>
<evidence type="ECO:0000313" key="2">
    <source>
        <dbReference type="EMBL" id="KHN36433.1"/>
    </source>
</evidence>
<name>A0A0B2RVF0_GLYSO</name>
<dbReference type="EMBL" id="KN647606">
    <property type="protein sequence ID" value="KHN36433.1"/>
    <property type="molecule type" value="Genomic_DNA"/>
</dbReference>
<proteinExistence type="predicted"/>
<feature type="region of interest" description="Disordered" evidence="1">
    <location>
        <begin position="1"/>
        <end position="39"/>
    </location>
</feature>
<dbReference type="Proteomes" id="UP000053555">
    <property type="component" value="Unassembled WGS sequence"/>
</dbReference>
<gene>
    <name evidence="2" type="ORF">glysoja_047306</name>
</gene>
<evidence type="ECO:0000256" key="1">
    <source>
        <dbReference type="SAM" id="MobiDB-lite"/>
    </source>
</evidence>
<sequence length="52" mass="5739">MRRGGSLQAQGEAPQQPGDGQQRTTDAPPPPLESTSTHLQRLESFLRHMVDQ</sequence>
<accession>A0A0B2RVF0</accession>
<protein>
    <submittedName>
        <fullName evidence="2">Uncharacterized protein</fullName>
    </submittedName>
</protein>